<feature type="domain" description="UmuC" evidence="2">
    <location>
        <begin position="15"/>
        <end position="261"/>
    </location>
</feature>
<dbReference type="Gene3D" id="3.30.1490.100">
    <property type="entry name" value="DNA polymerase, Y-family, little finger domain"/>
    <property type="match status" value="1"/>
</dbReference>
<feature type="compositionally biased region" description="Acidic residues" evidence="1">
    <location>
        <begin position="545"/>
        <end position="554"/>
    </location>
</feature>
<name>A0AAV9PPE3_9PEZI</name>
<comment type="caution">
    <text evidence="3">The sequence shown here is derived from an EMBL/GenBank/DDBJ whole genome shotgun (WGS) entry which is preliminary data.</text>
</comment>
<dbReference type="RefSeq" id="XP_064664319.1">
    <property type="nucleotide sequence ID" value="XM_064798085.1"/>
</dbReference>
<accession>A0AAV9PPE3</accession>
<dbReference type="GeneID" id="89922170"/>
<dbReference type="EMBL" id="JAVRRT010000001">
    <property type="protein sequence ID" value="KAK5175681.1"/>
    <property type="molecule type" value="Genomic_DNA"/>
</dbReference>
<keyword evidence="4" id="KW-1185">Reference proteome</keyword>
<dbReference type="InterPro" id="IPR043502">
    <property type="entry name" value="DNA/RNA_pol_sf"/>
</dbReference>
<proteinExistence type="predicted"/>
<dbReference type="Proteomes" id="UP001337655">
    <property type="component" value="Unassembled WGS sequence"/>
</dbReference>
<feature type="compositionally biased region" description="Acidic residues" evidence="1">
    <location>
        <begin position="384"/>
        <end position="394"/>
    </location>
</feature>
<dbReference type="PANTHER" id="PTHR46404:SF1">
    <property type="entry name" value="DNA POLYMERASE IOTA"/>
    <property type="match status" value="1"/>
</dbReference>
<dbReference type="GO" id="GO:0070987">
    <property type="term" value="P:error-free translesion synthesis"/>
    <property type="evidence" value="ECO:0007669"/>
    <property type="project" value="UniProtKB-ARBA"/>
</dbReference>
<evidence type="ECO:0000256" key="1">
    <source>
        <dbReference type="SAM" id="MobiDB-lite"/>
    </source>
</evidence>
<evidence type="ECO:0000313" key="4">
    <source>
        <dbReference type="Proteomes" id="UP001337655"/>
    </source>
</evidence>
<dbReference type="PROSITE" id="PS50173">
    <property type="entry name" value="UMUC"/>
    <property type="match status" value="1"/>
</dbReference>
<dbReference type="AlphaFoldDB" id="A0AAV9PPE3"/>
<dbReference type="InterPro" id="IPR043128">
    <property type="entry name" value="Rev_trsase/Diguanyl_cyclase"/>
</dbReference>
<dbReference type="SUPFAM" id="SSF56672">
    <property type="entry name" value="DNA/RNA polymerases"/>
    <property type="match status" value="1"/>
</dbReference>
<dbReference type="Gene3D" id="3.40.1170.60">
    <property type="match status" value="1"/>
</dbReference>
<gene>
    <name evidence="3" type="ORF">LTR77_000820</name>
</gene>
<dbReference type="GO" id="GO:0003684">
    <property type="term" value="F:damaged DNA binding"/>
    <property type="evidence" value="ECO:0007669"/>
    <property type="project" value="InterPro"/>
</dbReference>
<dbReference type="InterPro" id="IPR036775">
    <property type="entry name" value="DNA_pol_Y-fam_lit_finger_sf"/>
</dbReference>
<dbReference type="FunFam" id="3.40.1170.60:FF:000006">
    <property type="entry name" value="DNA polymerase iota"/>
    <property type="match status" value="1"/>
</dbReference>
<evidence type="ECO:0000313" key="3">
    <source>
        <dbReference type="EMBL" id="KAK5175681.1"/>
    </source>
</evidence>
<dbReference type="InterPro" id="IPR001126">
    <property type="entry name" value="UmuC"/>
</dbReference>
<protein>
    <recommendedName>
        <fullName evidence="2">UmuC domain-containing protein</fullName>
    </recommendedName>
</protein>
<dbReference type="Pfam" id="PF00817">
    <property type="entry name" value="IMS"/>
    <property type="match status" value="1"/>
</dbReference>
<dbReference type="GO" id="GO:0006281">
    <property type="term" value="P:DNA repair"/>
    <property type="evidence" value="ECO:0007669"/>
    <property type="project" value="InterPro"/>
</dbReference>
<feature type="region of interest" description="Disordered" evidence="1">
    <location>
        <begin position="532"/>
        <end position="570"/>
    </location>
</feature>
<dbReference type="Gene3D" id="3.30.70.270">
    <property type="match status" value="1"/>
</dbReference>
<dbReference type="PANTHER" id="PTHR46404">
    <property type="entry name" value="DNA POLYMERASE IOTA"/>
    <property type="match status" value="1"/>
</dbReference>
<feature type="region of interest" description="Disordered" evidence="1">
    <location>
        <begin position="381"/>
        <end position="401"/>
    </location>
</feature>
<organism evidence="3 4">
    <name type="scientific">Saxophila tyrrhenica</name>
    <dbReference type="NCBI Taxonomy" id="1690608"/>
    <lineage>
        <taxon>Eukaryota</taxon>
        <taxon>Fungi</taxon>
        <taxon>Dikarya</taxon>
        <taxon>Ascomycota</taxon>
        <taxon>Pezizomycotina</taxon>
        <taxon>Dothideomycetes</taxon>
        <taxon>Dothideomycetidae</taxon>
        <taxon>Mycosphaerellales</taxon>
        <taxon>Extremaceae</taxon>
        <taxon>Saxophila</taxon>
    </lineage>
</organism>
<sequence length="609" mass="68252">MEKRKVPVRKDGRVIVHFDYDCFYAAVFEAKTPSLKSLPFAVQQKHIIVTCNYEARRRGLHKLQLIKDARRICPDVIIELGEDISQFRDASKELYNFIKDYSWNGKVERLGFDEVWMDVSDMIDYNIGTINRNDLERSFFQMVKDDPTVGFEFDATSIAGHAYPKDFAAGSDRSIGDDELLLRLCLGSHLALYMRHQLEQHKGYTSTVGIATNKVLSKLVGNMNKPKGQTTLMPGGGSNGLESNAMSFMDGHEVGKVPRIGCRIAQRLRDFVLEPQTRSETADFAVKEAVTVAQVRQHPGIDYEKLEKLLAGPGSHRGIGFTIWCLLHGVDDSEVSQARAVPRQISIEDSYVRLDTMPELVKEMTALGRSLITRMRIDLLSHDDEPDEPSDEPSDDKVRSNSSLAGMKWLAHPKTLRLTTRPRLPLLADGTRQRTMKRISHSCPLPNFVFLLSEGVDVLAEKLVKECLVSMFRKLHPEKTWWSLSLVNLAVTNMAETASDSKSASGRDIGNMFKRQEDVLKDFRVTEVSQDDADGAGAVGNGGEEVVDTGDDQELGLNMPKDENEEEEEDGWVDEDGMDAAMDFCDICSSAIPSFAMVAHRRFHEPAMS</sequence>
<evidence type="ECO:0000259" key="2">
    <source>
        <dbReference type="PROSITE" id="PS50173"/>
    </source>
</evidence>
<dbReference type="GO" id="GO:0003887">
    <property type="term" value="F:DNA-directed DNA polymerase activity"/>
    <property type="evidence" value="ECO:0007669"/>
    <property type="project" value="TreeGrafter"/>
</dbReference>
<reference evidence="3 4" key="1">
    <citation type="submission" date="2023-08" db="EMBL/GenBank/DDBJ databases">
        <title>Black Yeasts Isolated from many extreme environments.</title>
        <authorList>
            <person name="Coleine C."/>
            <person name="Stajich J.E."/>
            <person name="Selbmann L."/>
        </authorList>
    </citation>
    <scope>NUCLEOTIDE SEQUENCE [LARGE SCALE GENOMIC DNA]</scope>
    <source>
        <strain evidence="3 4">CCFEE 5935</strain>
    </source>
</reference>